<dbReference type="SUPFAM" id="SSF69322">
    <property type="entry name" value="Tricorn protease domain 2"/>
    <property type="match status" value="1"/>
</dbReference>
<feature type="chain" id="PRO_5010172211" description="WD40 repeat domain-containing protein" evidence="1">
    <location>
        <begin position="19"/>
        <end position="295"/>
    </location>
</feature>
<dbReference type="EMBL" id="FMYE01000039">
    <property type="protein sequence ID" value="SDB78361.1"/>
    <property type="molecule type" value="Genomic_DNA"/>
</dbReference>
<protein>
    <recommendedName>
        <fullName evidence="4">WD40 repeat domain-containing protein</fullName>
    </recommendedName>
</protein>
<accession>A0A1G6G8Q9</accession>
<dbReference type="PROSITE" id="PS51257">
    <property type="entry name" value="PROKAR_LIPOPROTEIN"/>
    <property type="match status" value="1"/>
</dbReference>
<dbReference type="InterPro" id="IPR045383">
    <property type="entry name" value="DUF6528"/>
</dbReference>
<proteinExistence type="predicted"/>
<organism evidence="2 3">
    <name type="scientific">Bacteroides ovatus</name>
    <dbReference type="NCBI Taxonomy" id="28116"/>
    <lineage>
        <taxon>Bacteria</taxon>
        <taxon>Pseudomonadati</taxon>
        <taxon>Bacteroidota</taxon>
        <taxon>Bacteroidia</taxon>
        <taxon>Bacteroidales</taxon>
        <taxon>Bacteroidaceae</taxon>
        <taxon>Bacteroides</taxon>
    </lineage>
</organism>
<name>A0A1G6G8Q9_BACOV</name>
<dbReference type="RefSeq" id="WP_074559171.1">
    <property type="nucleotide sequence ID" value="NZ_FMYE01000039.1"/>
</dbReference>
<feature type="signal peptide" evidence="1">
    <location>
        <begin position="1"/>
        <end position="18"/>
    </location>
</feature>
<evidence type="ECO:0000313" key="2">
    <source>
        <dbReference type="EMBL" id="SDB78361.1"/>
    </source>
</evidence>
<evidence type="ECO:0000313" key="3">
    <source>
        <dbReference type="Proteomes" id="UP000183670"/>
    </source>
</evidence>
<keyword evidence="1" id="KW-0732">Signal</keyword>
<sequence>MKKIYTIFILFFVLCACATGKKKNEIVVCGDDKVWIVNVDNSEGKNLDIVWKWNAQESNIPDDFKKYFRGMDECKTAKNGDWLLTSSSAGGAAIIERSSEKCLFYARVPAAHSIELLPDNRVVVALSHNEEGDCIQLFDINHPNQVLFQDSLFWGHGVIWMENRQLLYALGFNELKAYSLKNWKSEQPTLQMEKVWKLPTDDGHDLIRISENELGFTTSSGTYVIDLDTEKIVSFQPLEGKKFIKSFNYNKENGILSYTQAEIEWWTHNIYLENPKKTLTIDSINLYKVRPVIYE</sequence>
<dbReference type="Pfam" id="PF20138">
    <property type="entry name" value="DUF6528"/>
    <property type="match status" value="1"/>
</dbReference>
<reference evidence="2 3" key="1">
    <citation type="submission" date="2016-10" db="EMBL/GenBank/DDBJ databases">
        <authorList>
            <person name="de Groot N.N."/>
        </authorList>
    </citation>
    <scope>NUCLEOTIDE SEQUENCE [LARGE SCALE GENOMIC DNA]</scope>
    <source>
        <strain evidence="2 3">NLAE-zl-C500</strain>
    </source>
</reference>
<evidence type="ECO:0008006" key="4">
    <source>
        <dbReference type="Google" id="ProtNLM"/>
    </source>
</evidence>
<dbReference type="AlphaFoldDB" id="A0A1G6G8Q9"/>
<evidence type="ECO:0000256" key="1">
    <source>
        <dbReference type="SAM" id="SignalP"/>
    </source>
</evidence>
<dbReference type="Proteomes" id="UP000183670">
    <property type="component" value="Unassembled WGS sequence"/>
</dbReference>
<gene>
    <name evidence="2" type="ORF">SAMN05192581_103920</name>
</gene>